<dbReference type="InterPro" id="IPR016181">
    <property type="entry name" value="Acyl_CoA_acyltransferase"/>
</dbReference>
<evidence type="ECO:0000313" key="3">
    <source>
        <dbReference type="Proteomes" id="UP000285190"/>
    </source>
</evidence>
<dbReference type="SUPFAM" id="SSF55729">
    <property type="entry name" value="Acyl-CoA N-acyltransferases (Nat)"/>
    <property type="match status" value="1"/>
</dbReference>
<dbReference type="Pfam" id="PF13302">
    <property type="entry name" value="Acetyltransf_3"/>
    <property type="match status" value="1"/>
</dbReference>
<proteinExistence type="predicted"/>
<dbReference type="InterPro" id="IPR000182">
    <property type="entry name" value="GNAT_dom"/>
</dbReference>
<dbReference type="GO" id="GO:0008999">
    <property type="term" value="F:protein-N-terminal-alanine acetyltransferase activity"/>
    <property type="evidence" value="ECO:0007669"/>
    <property type="project" value="TreeGrafter"/>
</dbReference>
<protein>
    <submittedName>
        <fullName evidence="2">N-acetyltransferase</fullName>
    </submittedName>
</protein>
<reference evidence="2 3" key="1">
    <citation type="submission" date="2018-09" db="EMBL/GenBank/DDBJ databases">
        <authorList>
            <person name="Zhu H."/>
        </authorList>
    </citation>
    <scope>NUCLEOTIDE SEQUENCE [LARGE SCALE GENOMIC DNA]</scope>
    <source>
        <strain evidence="2 3">K2R10-39</strain>
    </source>
</reference>
<dbReference type="PANTHER" id="PTHR43792">
    <property type="entry name" value="GNAT FAMILY, PUTATIVE (AFU_ORTHOLOGUE AFUA_3G00765)-RELATED-RELATED"/>
    <property type="match status" value="1"/>
</dbReference>
<dbReference type="EMBL" id="QYUN01000002">
    <property type="protein sequence ID" value="RJG07963.1"/>
    <property type="molecule type" value="Genomic_DNA"/>
</dbReference>
<organism evidence="2 3">
    <name type="scientific">Noviherbaspirillum cavernae</name>
    <dbReference type="NCBI Taxonomy" id="2320862"/>
    <lineage>
        <taxon>Bacteria</taxon>
        <taxon>Pseudomonadati</taxon>
        <taxon>Pseudomonadota</taxon>
        <taxon>Betaproteobacteria</taxon>
        <taxon>Burkholderiales</taxon>
        <taxon>Oxalobacteraceae</taxon>
        <taxon>Noviherbaspirillum</taxon>
    </lineage>
</organism>
<dbReference type="GO" id="GO:0005737">
    <property type="term" value="C:cytoplasm"/>
    <property type="evidence" value="ECO:0007669"/>
    <property type="project" value="TreeGrafter"/>
</dbReference>
<dbReference type="Gene3D" id="3.40.630.30">
    <property type="match status" value="1"/>
</dbReference>
<accession>A0A418X653</accession>
<evidence type="ECO:0000259" key="1">
    <source>
        <dbReference type="PROSITE" id="PS51186"/>
    </source>
</evidence>
<dbReference type="PANTHER" id="PTHR43792:SF9">
    <property type="entry name" value="RIBOSOMAL-PROTEIN-ALANINE ACETYLTRANSFERASE"/>
    <property type="match status" value="1"/>
</dbReference>
<keyword evidence="3" id="KW-1185">Reference proteome</keyword>
<feature type="domain" description="N-acetyltransferase" evidence="1">
    <location>
        <begin position="13"/>
        <end position="179"/>
    </location>
</feature>
<evidence type="ECO:0000313" key="2">
    <source>
        <dbReference type="EMBL" id="RJG07963.1"/>
    </source>
</evidence>
<dbReference type="InterPro" id="IPR051531">
    <property type="entry name" value="N-acetyltransferase"/>
</dbReference>
<sequence>MSQPFPLLLTERLRLRQIVNSDVDELFRLNSDADWMRWSGNDPLTERSQVDHILEWYAALMTTGTGLRWGLERKHDGRLIGTCGFFAWNKFWQSCLTGYEIAQDCCAQGYMREALTAIFDYGFEDLQLHRVQAEPHPDNTASIGLATRLGFRFEGVHREQAFWSGRFHDLHCYSLLKQEWHAVRSNHVG</sequence>
<gene>
    <name evidence="2" type="ORF">D3870_09530</name>
</gene>
<keyword evidence="2" id="KW-0808">Transferase</keyword>
<dbReference type="AlphaFoldDB" id="A0A418X653"/>
<dbReference type="PROSITE" id="PS51186">
    <property type="entry name" value="GNAT"/>
    <property type="match status" value="1"/>
</dbReference>
<name>A0A418X653_9BURK</name>
<dbReference type="OrthoDB" id="5295305at2"/>
<dbReference type="RefSeq" id="WP_119738602.1">
    <property type="nucleotide sequence ID" value="NZ_QYUN01000002.1"/>
</dbReference>
<dbReference type="Proteomes" id="UP000285190">
    <property type="component" value="Unassembled WGS sequence"/>
</dbReference>
<comment type="caution">
    <text evidence="2">The sequence shown here is derived from an EMBL/GenBank/DDBJ whole genome shotgun (WGS) entry which is preliminary data.</text>
</comment>